<comment type="caution">
    <text evidence="6">The sequence shown here is derived from an EMBL/GenBank/DDBJ whole genome shotgun (WGS) entry which is preliminary data.</text>
</comment>
<evidence type="ECO:0000259" key="5">
    <source>
        <dbReference type="PROSITE" id="PS50977"/>
    </source>
</evidence>
<dbReference type="EMBL" id="JACBXS010000016">
    <property type="protein sequence ID" value="NYS25249.1"/>
    <property type="molecule type" value="Genomic_DNA"/>
</dbReference>
<keyword evidence="2 4" id="KW-0238">DNA-binding</keyword>
<name>A0A7Z0KYE7_9RHOB</name>
<dbReference type="InterPro" id="IPR001647">
    <property type="entry name" value="HTH_TetR"/>
</dbReference>
<dbReference type="Proteomes" id="UP000529417">
    <property type="component" value="Unassembled WGS sequence"/>
</dbReference>
<dbReference type="InterPro" id="IPR009057">
    <property type="entry name" value="Homeodomain-like_sf"/>
</dbReference>
<dbReference type="InterPro" id="IPR023772">
    <property type="entry name" value="DNA-bd_HTH_TetR-type_CS"/>
</dbReference>
<evidence type="ECO:0000313" key="7">
    <source>
        <dbReference type="Proteomes" id="UP000529417"/>
    </source>
</evidence>
<dbReference type="SUPFAM" id="SSF46689">
    <property type="entry name" value="Homeodomain-like"/>
    <property type="match status" value="1"/>
</dbReference>
<accession>A0A7Z0KYE7</accession>
<protein>
    <submittedName>
        <fullName evidence="6">TetR/AcrR family transcriptional regulator</fullName>
    </submittedName>
</protein>
<dbReference type="InterPro" id="IPR036271">
    <property type="entry name" value="Tet_transcr_reg_TetR-rel_C_sf"/>
</dbReference>
<keyword evidence="7" id="KW-1185">Reference proteome</keyword>
<dbReference type="RefSeq" id="WP_179905949.1">
    <property type="nucleotide sequence ID" value="NZ_JACBXS010000016.1"/>
</dbReference>
<dbReference type="Pfam" id="PF00440">
    <property type="entry name" value="TetR_N"/>
    <property type="match status" value="1"/>
</dbReference>
<evidence type="ECO:0000256" key="1">
    <source>
        <dbReference type="ARBA" id="ARBA00023015"/>
    </source>
</evidence>
<dbReference type="SUPFAM" id="SSF48498">
    <property type="entry name" value="Tetracyclin repressor-like, C-terminal domain"/>
    <property type="match status" value="1"/>
</dbReference>
<keyword evidence="3" id="KW-0804">Transcription</keyword>
<dbReference type="PANTHER" id="PTHR30055:SF146">
    <property type="entry name" value="HTH-TYPE TRANSCRIPTIONAL DUAL REGULATOR CECR"/>
    <property type="match status" value="1"/>
</dbReference>
<feature type="DNA-binding region" description="H-T-H motif" evidence="4">
    <location>
        <begin position="34"/>
        <end position="53"/>
    </location>
</feature>
<dbReference type="InterPro" id="IPR050109">
    <property type="entry name" value="HTH-type_TetR-like_transc_reg"/>
</dbReference>
<sequence>MTFAAPRLRKGRKFEQVVEGARAVFMAAGYDGASVDEIARVAGVSKATLYSYFPDKQVLFTEVARRECLRQADEAHELIDSAAPPAKVLDAVARRIIAFYTSDFGRNMFRICVSEVDRFPELGQRFYDSGPQLARERLGGYLQAATARGELAIDDIDLAADQFLQLCHVDLMDRVACQVQLSFTGAEVDRVVQGAVRMFLACYGTGSAAGQGA</sequence>
<reference evidence="6 7" key="1">
    <citation type="journal article" date="2000" name="Arch. Microbiol.">
        <title>Rhodobaca bogoriensis gen. nov. and sp. nov., an alkaliphilic purple nonsulfur bacterium from African Rift Valley soda lakes.</title>
        <authorList>
            <person name="Milford A.D."/>
            <person name="Achenbach L.A."/>
            <person name="Jung D.O."/>
            <person name="Madigan M.T."/>
        </authorList>
    </citation>
    <scope>NUCLEOTIDE SEQUENCE [LARGE SCALE GENOMIC DNA]</scope>
    <source>
        <strain evidence="6 7">2376</strain>
    </source>
</reference>
<evidence type="ECO:0000256" key="4">
    <source>
        <dbReference type="PROSITE-ProRule" id="PRU00335"/>
    </source>
</evidence>
<feature type="domain" description="HTH tetR-type" evidence="5">
    <location>
        <begin position="11"/>
        <end position="71"/>
    </location>
</feature>
<evidence type="ECO:0000256" key="2">
    <source>
        <dbReference type="ARBA" id="ARBA00023125"/>
    </source>
</evidence>
<proteinExistence type="predicted"/>
<dbReference type="PANTHER" id="PTHR30055">
    <property type="entry name" value="HTH-TYPE TRANSCRIPTIONAL REGULATOR RUTR"/>
    <property type="match status" value="1"/>
</dbReference>
<evidence type="ECO:0000256" key="3">
    <source>
        <dbReference type="ARBA" id="ARBA00023163"/>
    </source>
</evidence>
<dbReference type="GO" id="GO:0003700">
    <property type="term" value="F:DNA-binding transcription factor activity"/>
    <property type="evidence" value="ECO:0007669"/>
    <property type="project" value="TreeGrafter"/>
</dbReference>
<dbReference type="AlphaFoldDB" id="A0A7Z0KYE7"/>
<dbReference type="InterPro" id="IPR039536">
    <property type="entry name" value="TetR_C_Proteobacteria"/>
</dbReference>
<dbReference type="Gene3D" id="1.10.357.10">
    <property type="entry name" value="Tetracycline Repressor, domain 2"/>
    <property type="match status" value="1"/>
</dbReference>
<dbReference type="GO" id="GO:0000976">
    <property type="term" value="F:transcription cis-regulatory region binding"/>
    <property type="evidence" value="ECO:0007669"/>
    <property type="project" value="TreeGrafter"/>
</dbReference>
<dbReference type="PRINTS" id="PR00455">
    <property type="entry name" value="HTHTETR"/>
</dbReference>
<gene>
    <name evidence="6" type="ORF">HUK65_09620</name>
</gene>
<dbReference type="FunFam" id="1.10.10.60:FF:000141">
    <property type="entry name" value="TetR family transcriptional regulator"/>
    <property type="match status" value="1"/>
</dbReference>
<evidence type="ECO:0000313" key="6">
    <source>
        <dbReference type="EMBL" id="NYS25249.1"/>
    </source>
</evidence>
<keyword evidence="1" id="KW-0805">Transcription regulation</keyword>
<dbReference type="Gene3D" id="1.10.10.60">
    <property type="entry name" value="Homeodomain-like"/>
    <property type="match status" value="1"/>
</dbReference>
<organism evidence="6 7">
    <name type="scientific">Rhabdonatronobacter sediminivivens</name>
    <dbReference type="NCBI Taxonomy" id="2743469"/>
    <lineage>
        <taxon>Bacteria</taxon>
        <taxon>Pseudomonadati</taxon>
        <taxon>Pseudomonadota</taxon>
        <taxon>Alphaproteobacteria</taxon>
        <taxon>Rhodobacterales</taxon>
        <taxon>Paracoccaceae</taxon>
        <taxon>Rhabdonatronobacter</taxon>
    </lineage>
</organism>
<dbReference type="PROSITE" id="PS50977">
    <property type="entry name" value="HTH_TETR_2"/>
    <property type="match status" value="1"/>
</dbReference>
<dbReference type="Pfam" id="PF14246">
    <property type="entry name" value="TetR_C_7"/>
    <property type="match status" value="1"/>
</dbReference>
<dbReference type="PROSITE" id="PS01081">
    <property type="entry name" value="HTH_TETR_1"/>
    <property type="match status" value="1"/>
</dbReference>